<dbReference type="SUPFAM" id="SSF55729">
    <property type="entry name" value="Acyl-CoA N-acyltransferases (Nat)"/>
    <property type="match status" value="1"/>
</dbReference>
<dbReference type="PANTHER" id="PTHR43072:SF23">
    <property type="entry name" value="UPF0039 PROTEIN C11D3.02C"/>
    <property type="match status" value="1"/>
</dbReference>
<gene>
    <name evidence="4" type="ORF">KPL78_08145</name>
</gene>
<name>A0ABS7A688_9PROT</name>
<accession>A0ABS7A688</accession>
<reference evidence="4 5" key="1">
    <citation type="submission" date="2021-07" db="EMBL/GenBank/DDBJ databases">
        <authorList>
            <person name="So Y."/>
        </authorList>
    </citation>
    <scope>NUCLEOTIDE SEQUENCE [LARGE SCALE GENOMIC DNA]</scope>
    <source>
        <strain evidence="4 5">HJA6</strain>
    </source>
</reference>
<dbReference type="EMBL" id="JAHYBZ010000002">
    <property type="protein sequence ID" value="MBW6397810.1"/>
    <property type="molecule type" value="Genomic_DNA"/>
</dbReference>
<dbReference type="Proteomes" id="UP001196565">
    <property type="component" value="Unassembled WGS sequence"/>
</dbReference>
<evidence type="ECO:0000256" key="1">
    <source>
        <dbReference type="ARBA" id="ARBA00022679"/>
    </source>
</evidence>
<comment type="caution">
    <text evidence="4">The sequence shown here is derived from an EMBL/GenBank/DDBJ whole genome shotgun (WGS) entry which is preliminary data.</text>
</comment>
<evidence type="ECO:0000313" key="5">
    <source>
        <dbReference type="Proteomes" id="UP001196565"/>
    </source>
</evidence>
<dbReference type="InterPro" id="IPR000182">
    <property type="entry name" value="GNAT_dom"/>
</dbReference>
<dbReference type="PROSITE" id="PS51186">
    <property type="entry name" value="GNAT"/>
    <property type="match status" value="1"/>
</dbReference>
<keyword evidence="2" id="KW-0012">Acyltransferase</keyword>
<dbReference type="Gene3D" id="3.40.630.30">
    <property type="match status" value="1"/>
</dbReference>
<feature type="domain" description="N-acetyltransferase" evidence="3">
    <location>
        <begin position="3"/>
        <end position="165"/>
    </location>
</feature>
<keyword evidence="1" id="KW-0808">Transferase</keyword>
<keyword evidence="5" id="KW-1185">Reference proteome</keyword>
<protein>
    <submittedName>
        <fullName evidence="4">GNAT family N-acetyltransferase</fullName>
    </submittedName>
</protein>
<evidence type="ECO:0000256" key="2">
    <source>
        <dbReference type="ARBA" id="ARBA00023315"/>
    </source>
</evidence>
<evidence type="ECO:0000259" key="3">
    <source>
        <dbReference type="PROSITE" id="PS51186"/>
    </source>
</evidence>
<dbReference type="CDD" id="cd04301">
    <property type="entry name" value="NAT_SF"/>
    <property type="match status" value="1"/>
</dbReference>
<proteinExistence type="predicted"/>
<evidence type="ECO:0000313" key="4">
    <source>
        <dbReference type="EMBL" id="MBW6397810.1"/>
    </source>
</evidence>
<sequence>MLMTIRPATEDDLPAITAIYNEVIATSTALYVEDPYSIEDRGAWFAARRAAGYPVLVAYDGTGVLGLATFGDFRAYPGYRHTVEHSVHIRVDMRGKGLGTALVSALFDPARALGKHIMIAGVDAANEGSIRMHERLGFERGAVLREVGRKFGRWLDLMFMQKYLDAPGAPR</sequence>
<dbReference type="PANTHER" id="PTHR43072">
    <property type="entry name" value="N-ACETYLTRANSFERASE"/>
    <property type="match status" value="1"/>
</dbReference>
<organism evidence="4 5">
    <name type="scientific">Roseomonas alba</name>
    <dbReference type="NCBI Taxonomy" id="2846776"/>
    <lineage>
        <taxon>Bacteria</taxon>
        <taxon>Pseudomonadati</taxon>
        <taxon>Pseudomonadota</taxon>
        <taxon>Alphaproteobacteria</taxon>
        <taxon>Acetobacterales</taxon>
        <taxon>Roseomonadaceae</taxon>
        <taxon>Roseomonas</taxon>
    </lineage>
</organism>
<dbReference type="InterPro" id="IPR016181">
    <property type="entry name" value="Acyl_CoA_acyltransferase"/>
</dbReference>
<dbReference type="Pfam" id="PF00583">
    <property type="entry name" value="Acetyltransf_1"/>
    <property type="match status" value="1"/>
</dbReference>